<reference evidence="10" key="1">
    <citation type="journal article" date="2019" name="Int. J. Syst. Evol. Microbiol.">
        <title>The Global Catalogue of Microorganisms (GCM) 10K type strain sequencing project: providing services to taxonomists for standard genome sequencing and annotation.</title>
        <authorList>
            <consortium name="The Broad Institute Genomics Platform"/>
            <consortium name="The Broad Institute Genome Sequencing Center for Infectious Disease"/>
            <person name="Wu L."/>
            <person name="Ma J."/>
        </authorList>
    </citation>
    <scope>NUCLEOTIDE SEQUENCE [LARGE SCALE GENOMIC DNA]</scope>
    <source>
        <strain evidence="10">CGMCC 4.7152</strain>
    </source>
</reference>
<dbReference type="PANTHER" id="PTHR34582:SF6">
    <property type="entry name" value="UPF0702 TRANSMEMBRANE PROTEIN YCAP"/>
    <property type="match status" value="1"/>
</dbReference>
<evidence type="ECO:0000256" key="1">
    <source>
        <dbReference type="ARBA" id="ARBA00004651"/>
    </source>
</evidence>
<accession>A0ABV9WFB4</accession>
<evidence type="ECO:0000256" key="7">
    <source>
        <dbReference type="SAM" id="Phobius"/>
    </source>
</evidence>
<organism evidence="9 10">
    <name type="scientific">Dactylosporangium cerinum</name>
    <dbReference type="NCBI Taxonomy" id="1434730"/>
    <lineage>
        <taxon>Bacteria</taxon>
        <taxon>Bacillati</taxon>
        <taxon>Actinomycetota</taxon>
        <taxon>Actinomycetes</taxon>
        <taxon>Micromonosporales</taxon>
        <taxon>Micromonosporaceae</taxon>
        <taxon>Dactylosporangium</taxon>
    </lineage>
</organism>
<evidence type="ECO:0000313" key="9">
    <source>
        <dbReference type="EMBL" id="MFC5006218.1"/>
    </source>
</evidence>
<dbReference type="RefSeq" id="WP_380126831.1">
    <property type="nucleotide sequence ID" value="NZ_JBHSIU010000094.1"/>
</dbReference>
<comment type="similarity">
    <text evidence="2">Belongs to the UPF0702 family.</text>
</comment>
<feature type="transmembrane region" description="Helical" evidence="7">
    <location>
        <begin position="12"/>
        <end position="29"/>
    </location>
</feature>
<evidence type="ECO:0000313" key="10">
    <source>
        <dbReference type="Proteomes" id="UP001595912"/>
    </source>
</evidence>
<evidence type="ECO:0000256" key="4">
    <source>
        <dbReference type="ARBA" id="ARBA00022692"/>
    </source>
</evidence>
<keyword evidence="6 7" id="KW-0472">Membrane</keyword>
<sequence length="180" mass="19767">MSKVFGSPHDVWWVVAKTLLLYATAVVCFRVGERRTLAEMSAFDFVAAVAAGAVVGRVPNAHDAGYLAGAATLITVLLAHRLIARLRFRPLFAKLIDHPPRLLVADGKVLDDELRRTGLTHRDLYGLLRQHGVDELASVRFVVFEQRGQVSVVRRGAATDADLLRDLVVGPDQDDRESTS</sequence>
<dbReference type="InterPro" id="IPR007353">
    <property type="entry name" value="DUF421"/>
</dbReference>
<feature type="transmembrane region" description="Helical" evidence="7">
    <location>
        <begin position="64"/>
        <end position="84"/>
    </location>
</feature>
<keyword evidence="4 7" id="KW-0812">Transmembrane</keyword>
<feature type="domain" description="YetF C-terminal" evidence="8">
    <location>
        <begin position="92"/>
        <end position="157"/>
    </location>
</feature>
<feature type="transmembrane region" description="Helical" evidence="7">
    <location>
        <begin position="41"/>
        <end position="58"/>
    </location>
</feature>
<dbReference type="InterPro" id="IPR023090">
    <property type="entry name" value="UPF0702_alpha/beta_dom_sf"/>
</dbReference>
<evidence type="ECO:0000256" key="6">
    <source>
        <dbReference type="ARBA" id="ARBA00023136"/>
    </source>
</evidence>
<evidence type="ECO:0000259" key="8">
    <source>
        <dbReference type="Pfam" id="PF04239"/>
    </source>
</evidence>
<keyword evidence="5 7" id="KW-1133">Transmembrane helix</keyword>
<comment type="subcellular location">
    <subcellularLocation>
        <location evidence="1">Cell membrane</location>
        <topology evidence="1">Multi-pass membrane protein</topology>
    </subcellularLocation>
</comment>
<keyword evidence="10" id="KW-1185">Reference proteome</keyword>
<dbReference type="EMBL" id="JBHSIU010000094">
    <property type="protein sequence ID" value="MFC5006218.1"/>
    <property type="molecule type" value="Genomic_DNA"/>
</dbReference>
<evidence type="ECO:0000256" key="3">
    <source>
        <dbReference type="ARBA" id="ARBA00022475"/>
    </source>
</evidence>
<proteinExistence type="inferred from homology"/>
<dbReference type="Gene3D" id="3.30.240.20">
    <property type="entry name" value="bsu07140 like domains"/>
    <property type="match status" value="1"/>
</dbReference>
<evidence type="ECO:0000256" key="5">
    <source>
        <dbReference type="ARBA" id="ARBA00022989"/>
    </source>
</evidence>
<protein>
    <submittedName>
        <fullName evidence="9">DUF421 domain-containing protein</fullName>
    </submittedName>
</protein>
<keyword evidence="3" id="KW-1003">Cell membrane</keyword>
<name>A0ABV9WFB4_9ACTN</name>
<dbReference type="Proteomes" id="UP001595912">
    <property type="component" value="Unassembled WGS sequence"/>
</dbReference>
<gene>
    <name evidence="9" type="ORF">ACFPIJ_51420</name>
</gene>
<dbReference type="Pfam" id="PF04239">
    <property type="entry name" value="DUF421"/>
    <property type="match status" value="1"/>
</dbReference>
<comment type="caution">
    <text evidence="9">The sequence shown here is derived from an EMBL/GenBank/DDBJ whole genome shotgun (WGS) entry which is preliminary data.</text>
</comment>
<dbReference type="PANTHER" id="PTHR34582">
    <property type="entry name" value="UPF0702 TRANSMEMBRANE PROTEIN YCAP"/>
    <property type="match status" value="1"/>
</dbReference>
<evidence type="ECO:0000256" key="2">
    <source>
        <dbReference type="ARBA" id="ARBA00006448"/>
    </source>
</evidence>